<name>A0A5N5QFZ2_9AGAM</name>
<protein>
    <submittedName>
        <fullName evidence="1">Uncharacterized protein</fullName>
    </submittedName>
</protein>
<comment type="caution">
    <text evidence="1">The sequence shown here is derived from an EMBL/GenBank/DDBJ whole genome shotgun (WGS) entry which is preliminary data.</text>
</comment>
<gene>
    <name evidence="1" type="ORF">CTheo_6197</name>
</gene>
<dbReference type="Proteomes" id="UP000383932">
    <property type="component" value="Unassembled WGS sequence"/>
</dbReference>
<organism evidence="1 2">
    <name type="scientific">Ceratobasidium theobromae</name>
    <dbReference type="NCBI Taxonomy" id="1582974"/>
    <lineage>
        <taxon>Eukaryota</taxon>
        <taxon>Fungi</taxon>
        <taxon>Dikarya</taxon>
        <taxon>Basidiomycota</taxon>
        <taxon>Agaricomycotina</taxon>
        <taxon>Agaricomycetes</taxon>
        <taxon>Cantharellales</taxon>
        <taxon>Ceratobasidiaceae</taxon>
        <taxon>Ceratobasidium</taxon>
    </lineage>
</organism>
<dbReference type="OrthoDB" id="3162173at2759"/>
<sequence length="307" mass="34433">MPERLSRPKVNTVRGVVFGALPSLAYILRSTNNLYKPVSPISVTDEGEWTLVTPVARPLIPDFPLLPVNDVKTSSLRLLGSIVSSLKGIPDTETWPMTSTSVGLYQHCFGNQDVFRVRAHELTDMWFSLPGSGGIVRSLEWHRDTLGVGHESVVLQVVGYSGHSSKPSQEDVWWVCVERYPDGDFATLSRNKDRVIRTSSEIRAEMEFPTGMAFAHVLRVLKIVHEVSPDYFVVGANCWFYASILVEMLDLAQGPNQDRVGRWIKGGSLGLTDHPMTKDINFKQYLEIQQRLVQPPPNVNSIMKMNQ</sequence>
<reference evidence="1 2" key="1">
    <citation type="journal article" date="2019" name="Fungal Biol. Biotechnol.">
        <title>Draft genome sequence of fastidious pathogen Ceratobasidium theobromae, which causes vascular-streak dieback in Theobroma cacao.</title>
        <authorList>
            <person name="Ali S.S."/>
            <person name="Asman A."/>
            <person name="Shao J."/>
            <person name="Firmansyah A.P."/>
            <person name="Susilo A.W."/>
            <person name="Rosmana A."/>
            <person name="McMahon P."/>
            <person name="Junaid M."/>
            <person name="Guest D."/>
            <person name="Kheng T.Y."/>
            <person name="Meinhardt L.W."/>
            <person name="Bailey B.A."/>
        </authorList>
    </citation>
    <scope>NUCLEOTIDE SEQUENCE [LARGE SCALE GENOMIC DNA]</scope>
    <source>
        <strain evidence="1 2">CT2</strain>
    </source>
</reference>
<dbReference type="EMBL" id="SSOP01000175">
    <property type="protein sequence ID" value="KAB5590366.1"/>
    <property type="molecule type" value="Genomic_DNA"/>
</dbReference>
<evidence type="ECO:0000313" key="2">
    <source>
        <dbReference type="Proteomes" id="UP000383932"/>
    </source>
</evidence>
<evidence type="ECO:0000313" key="1">
    <source>
        <dbReference type="EMBL" id="KAB5590366.1"/>
    </source>
</evidence>
<dbReference type="AlphaFoldDB" id="A0A5N5QFZ2"/>
<keyword evidence="2" id="KW-1185">Reference proteome</keyword>
<accession>A0A5N5QFZ2</accession>
<proteinExistence type="predicted"/>